<evidence type="ECO:0000256" key="8">
    <source>
        <dbReference type="ARBA" id="ARBA00022989"/>
    </source>
</evidence>
<name>A0A5P8M812_9LACO</name>
<evidence type="ECO:0000256" key="10">
    <source>
        <dbReference type="ARBA" id="ARBA00023136"/>
    </source>
</evidence>
<dbReference type="PIRSF" id="PIRSF001296">
    <property type="entry name" value="K_ATPase_KdpC"/>
    <property type="match status" value="1"/>
</dbReference>
<keyword evidence="5" id="KW-0547">Nucleotide-binding</keyword>
<keyword evidence="8 11" id="KW-1133">Transmembrane helix</keyword>
<dbReference type="KEGG" id="lhb:D1010_14225"/>
<dbReference type="EMBL" id="CP045143">
    <property type="protein sequence ID" value="QFR24434.1"/>
    <property type="molecule type" value="Genomic_DNA"/>
</dbReference>
<sequence length="187" mass="19738">MKTWLRAGWILLGCMVIVGLYTAVVTGIGQTFMADQANGSLIRTKGKVTGSRLIVQPETADGDLWGRAMHIARDGQTLQAGPTNLSPASTAFRKRAKALAVVIAARNPDARGAVPQELITMSGSGVDPDISLAAALWQVPRIAKARGVRQTVVRQTIQCQATNAATQILGQQTVNVAAVNQALAKLK</sequence>
<dbReference type="PANTHER" id="PTHR30042">
    <property type="entry name" value="POTASSIUM-TRANSPORTING ATPASE C CHAIN"/>
    <property type="match status" value="1"/>
</dbReference>
<dbReference type="PANTHER" id="PTHR30042:SF2">
    <property type="entry name" value="POTASSIUM-TRANSPORTING ATPASE KDPC SUBUNIT"/>
    <property type="match status" value="1"/>
</dbReference>
<dbReference type="GO" id="GO:0016020">
    <property type="term" value="C:membrane"/>
    <property type="evidence" value="ECO:0007669"/>
    <property type="project" value="InterPro"/>
</dbReference>
<evidence type="ECO:0000256" key="11">
    <source>
        <dbReference type="SAM" id="Phobius"/>
    </source>
</evidence>
<evidence type="ECO:0000313" key="13">
    <source>
        <dbReference type="Proteomes" id="UP000326779"/>
    </source>
</evidence>
<accession>A0A5P8M812</accession>
<keyword evidence="1" id="KW-0813">Transport</keyword>
<dbReference type="AlphaFoldDB" id="A0A5P8M812"/>
<gene>
    <name evidence="12" type="ORF">D1010_14225</name>
</gene>
<evidence type="ECO:0000256" key="2">
    <source>
        <dbReference type="ARBA" id="ARBA00022475"/>
    </source>
</evidence>
<evidence type="ECO:0000256" key="9">
    <source>
        <dbReference type="ARBA" id="ARBA00023065"/>
    </source>
</evidence>
<dbReference type="GO" id="GO:0008556">
    <property type="term" value="F:P-type potassium transmembrane transporter activity"/>
    <property type="evidence" value="ECO:0007669"/>
    <property type="project" value="InterPro"/>
</dbReference>
<dbReference type="InterPro" id="IPR003820">
    <property type="entry name" value="KdpC"/>
</dbReference>
<keyword evidence="4 11" id="KW-0812">Transmembrane</keyword>
<evidence type="ECO:0000313" key="12">
    <source>
        <dbReference type="EMBL" id="QFR24434.1"/>
    </source>
</evidence>
<keyword evidence="2" id="KW-1003">Cell membrane</keyword>
<evidence type="ECO:0000256" key="4">
    <source>
        <dbReference type="ARBA" id="ARBA00022692"/>
    </source>
</evidence>
<keyword evidence="10 11" id="KW-0472">Membrane</keyword>
<keyword evidence="3" id="KW-0633">Potassium transport</keyword>
<feature type="transmembrane region" description="Helical" evidence="11">
    <location>
        <begin position="7"/>
        <end position="28"/>
    </location>
</feature>
<evidence type="ECO:0000256" key="1">
    <source>
        <dbReference type="ARBA" id="ARBA00022448"/>
    </source>
</evidence>
<evidence type="ECO:0000256" key="3">
    <source>
        <dbReference type="ARBA" id="ARBA00022538"/>
    </source>
</evidence>
<dbReference type="RefSeq" id="WP_152261332.1">
    <property type="nucleotide sequence ID" value="NZ_CP045143.1"/>
</dbReference>
<reference evidence="12 13" key="1">
    <citation type="submission" date="2019-10" db="EMBL/GenBank/DDBJ databases">
        <title>The completed genome of Lactobacillus harbinensis M1.</title>
        <authorList>
            <person name="Zheng Y."/>
        </authorList>
    </citation>
    <scope>NUCLEOTIDE SEQUENCE [LARGE SCALE GENOMIC DNA]</scope>
    <source>
        <strain evidence="12 13">M1</strain>
    </source>
</reference>
<dbReference type="Proteomes" id="UP000326779">
    <property type="component" value="Chromosome"/>
</dbReference>
<evidence type="ECO:0000256" key="5">
    <source>
        <dbReference type="ARBA" id="ARBA00022741"/>
    </source>
</evidence>
<keyword evidence="6" id="KW-0067">ATP-binding</keyword>
<evidence type="ECO:0000256" key="6">
    <source>
        <dbReference type="ARBA" id="ARBA00022840"/>
    </source>
</evidence>
<keyword evidence="9" id="KW-0406">Ion transport</keyword>
<protein>
    <submittedName>
        <fullName evidence="12">Potassium-transporting ATPase subunit C</fullName>
    </submittedName>
</protein>
<keyword evidence="7" id="KW-0630">Potassium</keyword>
<evidence type="ECO:0000256" key="7">
    <source>
        <dbReference type="ARBA" id="ARBA00022958"/>
    </source>
</evidence>
<proteinExistence type="predicted"/>
<organism evidence="12 13">
    <name type="scientific">Schleiferilactobacillus harbinensis</name>
    <dbReference type="NCBI Taxonomy" id="304207"/>
    <lineage>
        <taxon>Bacteria</taxon>
        <taxon>Bacillati</taxon>
        <taxon>Bacillota</taxon>
        <taxon>Bacilli</taxon>
        <taxon>Lactobacillales</taxon>
        <taxon>Lactobacillaceae</taxon>
        <taxon>Schleiferilactobacillus</taxon>
    </lineage>
</organism>
<dbReference type="GO" id="GO:0005524">
    <property type="term" value="F:ATP binding"/>
    <property type="evidence" value="ECO:0007669"/>
    <property type="project" value="UniProtKB-KW"/>
</dbReference>
<dbReference type="Pfam" id="PF02669">
    <property type="entry name" value="KdpC"/>
    <property type="match status" value="1"/>
</dbReference>